<dbReference type="SUPFAM" id="SSF53383">
    <property type="entry name" value="PLP-dependent transferases"/>
    <property type="match status" value="1"/>
</dbReference>
<dbReference type="Gene3D" id="3.90.1150.10">
    <property type="entry name" value="Aspartate Aminotransferase, domain 1"/>
    <property type="match status" value="1"/>
</dbReference>
<evidence type="ECO:0000313" key="10">
    <source>
        <dbReference type="EMBL" id="KSW10338.1"/>
    </source>
</evidence>
<comment type="similarity">
    <text evidence="2 8">Belongs to the class-V pyridoxal-phosphate-dependent aminotransferase family. Csd subfamily.</text>
</comment>
<dbReference type="GO" id="GO:0031071">
    <property type="term" value="F:cysteine desulfurase activity"/>
    <property type="evidence" value="ECO:0007669"/>
    <property type="project" value="UniProtKB-UniRule"/>
</dbReference>
<dbReference type="InterPro" id="IPR000192">
    <property type="entry name" value="Aminotrans_V_dom"/>
</dbReference>
<keyword evidence="5 8" id="KW-0663">Pyridoxal phosphate</keyword>
<evidence type="ECO:0000256" key="4">
    <source>
        <dbReference type="ARBA" id="ARBA00022679"/>
    </source>
</evidence>
<dbReference type="GO" id="GO:0030170">
    <property type="term" value="F:pyridoxal phosphate binding"/>
    <property type="evidence" value="ECO:0007669"/>
    <property type="project" value="UniProtKB-UniRule"/>
</dbReference>
<dbReference type="OrthoDB" id="9804366at2"/>
<dbReference type="InterPro" id="IPR015422">
    <property type="entry name" value="PyrdxlP-dep_Trfase_small"/>
</dbReference>
<gene>
    <name evidence="10" type="ORF">APY09_07435</name>
</gene>
<dbReference type="Proteomes" id="UP000054686">
    <property type="component" value="Unassembled WGS sequence"/>
</dbReference>
<dbReference type="Gene3D" id="3.40.640.10">
    <property type="entry name" value="Type I PLP-dependent aspartate aminotransferase-like (Major domain)"/>
    <property type="match status" value="1"/>
</dbReference>
<dbReference type="GO" id="GO:0006534">
    <property type="term" value="P:cysteine metabolic process"/>
    <property type="evidence" value="ECO:0007669"/>
    <property type="project" value="UniProtKB-UniRule"/>
</dbReference>
<evidence type="ECO:0000256" key="5">
    <source>
        <dbReference type="ARBA" id="ARBA00022898"/>
    </source>
</evidence>
<proteinExistence type="inferred from homology"/>
<dbReference type="InterPro" id="IPR015424">
    <property type="entry name" value="PyrdxlP-dep_Trfase"/>
</dbReference>
<dbReference type="NCBIfam" id="TIGR01979">
    <property type="entry name" value="sufS"/>
    <property type="match status" value="1"/>
</dbReference>
<evidence type="ECO:0000259" key="9">
    <source>
        <dbReference type="Pfam" id="PF00266"/>
    </source>
</evidence>
<evidence type="ECO:0000256" key="6">
    <source>
        <dbReference type="ARBA" id="ARBA00050776"/>
    </source>
</evidence>
<dbReference type="EC" id="2.8.1.7" evidence="3 8"/>
<evidence type="ECO:0000256" key="7">
    <source>
        <dbReference type="RuleBase" id="RU004504"/>
    </source>
</evidence>
<name>A0A0V8RQV2_9ACTO</name>
<dbReference type="RefSeq" id="WP_060567235.1">
    <property type="nucleotide sequence ID" value="NZ_LLVT01000003.1"/>
</dbReference>
<comment type="function">
    <text evidence="8">Catalyzes the removal of elemental sulfur and selenium atoms from L-cysteine, L-cystine, L-selenocysteine, and L-selenocystine to produce L-alanine.</text>
</comment>
<protein>
    <recommendedName>
        <fullName evidence="3 8">Cysteine desulfurase</fullName>
        <ecNumber evidence="3 8">2.8.1.7</ecNumber>
    </recommendedName>
</protein>
<dbReference type="AlphaFoldDB" id="A0A0V8RQV2"/>
<evidence type="ECO:0000256" key="1">
    <source>
        <dbReference type="ARBA" id="ARBA00001933"/>
    </source>
</evidence>
<comment type="cofactor">
    <cofactor evidence="1 7">
        <name>pyridoxal 5'-phosphate</name>
        <dbReference type="ChEBI" id="CHEBI:597326"/>
    </cofactor>
</comment>
<accession>A0A0V8RQV2</accession>
<dbReference type="PANTHER" id="PTHR43586">
    <property type="entry name" value="CYSTEINE DESULFURASE"/>
    <property type="match status" value="1"/>
</dbReference>
<dbReference type="PROSITE" id="PS00595">
    <property type="entry name" value="AA_TRANSFER_CLASS_5"/>
    <property type="match status" value="1"/>
</dbReference>
<dbReference type="InterPro" id="IPR010970">
    <property type="entry name" value="Cys_dSase_SufS"/>
</dbReference>
<keyword evidence="4 8" id="KW-0808">Transferase</keyword>
<comment type="caution">
    <text evidence="10">The sequence shown here is derived from an EMBL/GenBank/DDBJ whole genome shotgun (WGS) entry which is preliminary data.</text>
</comment>
<evidence type="ECO:0000256" key="2">
    <source>
        <dbReference type="ARBA" id="ARBA00010447"/>
    </source>
</evidence>
<dbReference type="InterPro" id="IPR015421">
    <property type="entry name" value="PyrdxlP-dep_Trfase_major"/>
</dbReference>
<reference evidence="10 11" key="1">
    <citation type="submission" date="2015-10" db="EMBL/GenBank/DDBJ databases">
        <title>Draft Genome of Actinomyces odontolyticus subsp. actinosynbacter strain XH001.</title>
        <authorList>
            <person name="Mclean J.S."/>
            <person name="He X."/>
        </authorList>
    </citation>
    <scope>NUCLEOTIDE SEQUENCE [LARGE SCALE GENOMIC DNA]</scope>
    <source>
        <strain evidence="10 11">XH001</strain>
    </source>
</reference>
<comment type="catalytic activity">
    <reaction evidence="6 8">
        <text>(sulfur carrier)-H + L-cysteine = (sulfur carrier)-SH + L-alanine</text>
        <dbReference type="Rhea" id="RHEA:43892"/>
        <dbReference type="Rhea" id="RHEA-COMP:14737"/>
        <dbReference type="Rhea" id="RHEA-COMP:14739"/>
        <dbReference type="ChEBI" id="CHEBI:29917"/>
        <dbReference type="ChEBI" id="CHEBI:35235"/>
        <dbReference type="ChEBI" id="CHEBI:57972"/>
        <dbReference type="ChEBI" id="CHEBI:64428"/>
        <dbReference type="EC" id="2.8.1.7"/>
    </reaction>
</comment>
<dbReference type="EMBL" id="LLVT01000003">
    <property type="protein sequence ID" value="KSW10338.1"/>
    <property type="molecule type" value="Genomic_DNA"/>
</dbReference>
<feature type="domain" description="Aminotransferase class V" evidence="9">
    <location>
        <begin position="32"/>
        <end position="412"/>
    </location>
</feature>
<sequence length="425" mass="45003">MSTDFTAAELDAIRSDFPILSRVGRGGAPIAYLDASATSQKLACVIDAEADFYRRSNGAVHRGTHLLGDEATDAFESARGTLASFVGVAPDEIVWTKNATEAINLVALSIANASQGMGGAESAALRVGPGDRIVCTRAEHHANIVPWQQLCERTGAELAWLDLTPDGRIDLDTLSVITPNTRLVAFTHVSNVTGAVSPVAAVTAAARAVGALILLDTCQSSAHMPLDLSALDVDFAVFSSHKMLGPTGAGALWGRRALLAAMPPVLTGGSMIEWVTMEESTFMAPPERFEAGSQPVAQIAAWSEALRYLSTLGMDRVEAHEHALTRMMLDGISSIDGIQVLGPESDVERIGVVAFAVDGVHPHDVGQFMDSVDVAVRVGHHCAIPLHTFFQVRSSARASVAPTTTAQEIDRLVDGLSKVRSFFGR</sequence>
<dbReference type="PANTHER" id="PTHR43586:SF8">
    <property type="entry name" value="CYSTEINE DESULFURASE 1, CHLOROPLASTIC"/>
    <property type="match status" value="1"/>
</dbReference>
<dbReference type="CDD" id="cd06453">
    <property type="entry name" value="SufS_like"/>
    <property type="match status" value="1"/>
</dbReference>
<evidence type="ECO:0000313" key="11">
    <source>
        <dbReference type="Proteomes" id="UP000054686"/>
    </source>
</evidence>
<evidence type="ECO:0000256" key="3">
    <source>
        <dbReference type="ARBA" id="ARBA00012239"/>
    </source>
</evidence>
<evidence type="ECO:0000256" key="8">
    <source>
        <dbReference type="RuleBase" id="RU004506"/>
    </source>
</evidence>
<dbReference type="Pfam" id="PF00266">
    <property type="entry name" value="Aminotran_5"/>
    <property type="match status" value="1"/>
</dbReference>
<dbReference type="InterPro" id="IPR020578">
    <property type="entry name" value="Aminotrans_V_PyrdxlP_BS"/>
</dbReference>
<organism evidence="10 11">
    <name type="scientific">Schaalia odontolytica</name>
    <dbReference type="NCBI Taxonomy" id="1660"/>
    <lineage>
        <taxon>Bacteria</taxon>
        <taxon>Bacillati</taxon>
        <taxon>Actinomycetota</taxon>
        <taxon>Actinomycetes</taxon>
        <taxon>Actinomycetales</taxon>
        <taxon>Actinomycetaceae</taxon>
        <taxon>Schaalia</taxon>
    </lineage>
</organism>